<name>A0A0D8FUC3_9ACTN</name>
<gene>
    <name evidence="2" type="ORF">FEAC_13770</name>
</gene>
<proteinExistence type="predicted"/>
<comment type="caution">
    <text evidence="2">The sequence shown here is derived from an EMBL/GenBank/DDBJ whole genome shotgun (WGS) entry which is preliminary data.</text>
</comment>
<organism evidence="2 3">
    <name type="scientific">Ferrimicrobium acidiphilum DSM 19497</name>
    <dbReference type="NCBI Taxonomy" id="1121877"/>
    <lineage>
        <taxon>Bacteria</taxon>
        <taxon>Bacillati</taxon>
        <taxon>Actinomycetota</taxon>
        <taxon>Acidimicrobiia</taxon>
        <taxon>Acidimicrobiales</taxon>
        <taxon>Acidimicrobiaceae</taxon>
        <taxon>Ferrimicrobium</taxon>
    </lineage>
</organism>
<keyword evidence="3" id="KW-1185">Reference proteome</keyword>
<protein>
    <submittedName>
        <fullName evidence="2">Uncharacterized protein</fullName>
    </submittedName>
</protein>
<reference evidence="2 3" key="1">
    <citation type="submission" date="2015-01" db="EMBL/GenBank/DDBJ databases">
        <title>Draft genome of the acidophilic iron oxidizer Ferrimicrobium acidiphilum strain T23.</title>
        <authorList>
            <person name="Poehlein A."/>
            <person name="Eisen S."/>
            <person name="Schloemann M."/>
            <person name="Johnson B.D."/>
            <person name="Daniel R."/>
            <person name="Muehling M."/>
        </authorList>
    </citation>
    <scope>NUCLEOTIDE SEQUENCE [LARGE SCALE GENOMIC DNA]</scope>
    <source>
        <strain evidence="2 3">T23</strain>
    </source>
</reference>
<dbReference type="AlphaFoldDB" id="A0A0D8FUC3"/>
<dbReference type="Proteomes" id="UP000032336">
    <property type="component" value="Unassembled WGS sequence"/>
</dbReference>
<dbReference type="STRING" id="1121877.FEAC_13770"/>
<feature type="compositionally biased region" description="Basic and acidic residues" evidence="1">
    <location>
        <begin position="47"/>
        <end position="56"/>
    </location>
</feature>
<accession>A0A0D8FUC3</accession>
<sequence>MARKTKPSCTQIPYLERDFPKRGSGAGLKAPLPAPDLQAEASNTRYEGPKPCEPKHATPAMQPSRVGRHQLYILFIALLLYDDVSWQTLCNLSSLRIHLRERRMGMNGERQIIDGCTEFNREHGLAD</sequence>
<evidence type="ECO:0000256" key="1">
    <source>
        <dbReference type="SAM" id="MobiDB-lite"/>
    </source>
</evidence>
<evidence type="ECO:0000313" key="2">
    <source>
        <dbReference type="EMBL" id="KJE76875.1"/>
    </source>
</evidence>
<evidence type="ECO:0000313" key="3">
    <source>
        <dbReference type="Proteomes" id="UP000032336"/>
    </source>
</evidence>
<feature type="region of interest" description="Disordered" evidence="1">
    <location>
        <begin position="1"/>
        <end position="61"/>
    </location>
</feature>
<dbReference type="EMBL" id="JXUW01000010">
    <property type="protein sequence ID" value="KJE76875.1"/>
    <property type="molecule type" value="Genomic_DNA"/>
</dbReference>